<proteinExistence type="predicted"/>
<evidence type="ECO:0000313" key="1">
    <source>
        <dbReference type="EMBL" id="PZF96687.1"/>
    </source>
</evidence>
<dbReference type="InterPro" id="IPR011852">
    <property type="entry name" value="TRAP_TAXI"/>
</dbReference>
<dbReference type="CDD" id="cd13569">
    <property type="entry name" value="PBP2_TAXI_TRAP_like_1"/>
    <property type="match status" value="1"/>
</dbReference>
<protein>
    <submittedName>
        <fullName evidence="1">C4-dicarboxylate ABC transporter substrate-binding protein</fullName>
    </submittedName>
</protein>
<keyword evidence="2" id="KW-1185">Reference proteome</keyword>
<accession>A0A2W2D9L3</accession>
<dbReference type="Pfam" id="PF16868">
    <property type="entry name" value="NMT1_3"/>
    <property type="match status" value="1"/>
</dbReference>
<name>A0A2W2D9L3_9ACTN</name>
<dbReference type="EMBL" id="POTX01000075">
    <property type="protein sequence ID" value="PZF96687.1"/>
    <property type="molecule type" value="Genomic_DNA"/>
</dbReference>
<sequence length="333" mass="35773">MGVRRRTVLPVSRSRYAARAARAGRPSVQVAALVAVLLVLPSLVGCRDDPGEPVRIRIATGSQTAVYHAFGQSLATILNRELPNVRAEVLVTAASVENVRLLNAGEAELGFSQADVLPADPSPDPAVVAIARVYDDLLHLVTTADSPVRTLTDLRGRRVSIGAAGSGTEITVSRLLKVADLDGTRVDRVQLGLDDSVAALRNGEIDAFFFSGGLPVRAVADFVRDNPARIVSLGEWTARLREESREVYVPRDVPRSVYGTDAVTTVANPNYLLVRAELPDDLVRRITELLMERRAELAAAHPAAGRMSPRSAIATAPVPLHPGAMAYYRESKP</sequence>
<dbReference type="Proteomes" id="UP000248627">
    <property type="component" value="Unassembled WGS sequence"/>
</dbReference>
<dbReference type="PANTHER" id="PTHR42941">
    <property type="entry name" value="SLL1037 PROTEIN"/>
    <property type="match status" value="1"/>
</dbReference>
<comment type="caution">
    <text evidence="1">The sequence shown here is derived from an EMBL/GenBank/DDBJ whole genome shotgun (WGS) entry which is preliminary data.</text>
</comment>
<gene>
    <name evidence="1" type="ORF">C1I93_13485</name>
</gene>
<dbReference type="PANTHER" id="PTHR42941:SF1">
    <property type="entry name" value="SLL1037 PROTEIN"/>
    <property type="match status" value="1"/>
</dbReference>
<dbReference type="OrthoDB" id="5582316at2"/>
<dbReference type="AlphaFoldDB" id="A0A2W2D9L3"/>
<evidence type="ECO:0000313" key="2">
    <source>
        <dbReference type="Proteomes" id="UP000248627"/>
    </source>
</evidence>
<dbReference type="Gene3D" id="3.40.190.10">
    <property type="entry name" value="Periplasmic binding protein-like II"/>
    <property type="match status" value="2"/>
</dbReference>
<organism evidence="1 2">
    <name type="scientific">Micromonospora endophytica</name>
    <dbReference type="NCBI Taxonomy" id="515350"/>
    <lineage>
        <taxon>Bacteria</taxon>
        <taxon>Bacillati</taxon>
        <taxon>Actinomycetota</taxon>
        <taxon>Actinomycetes</taxon>
        <taxon>Micromonosporales</taxon>
        <taxon>Micromonosporaceae</taxon>
        <taxon>Micromonospora</taxon>
    </lineage>
</organism>
<dbReference type="SUPFAM" id="SSF53850">
    <property type="entry name" value="Periplasmic binding protein-like II"/>
    <property type="match status" value="1"/>
</dbReference>
<reference evidence="1 2" key="1">
    <citation type="submission" date="2018-01" db="EMBL/GenBank/DDBJ databases">
        <title>Draft genome sequence of Jishengella endophytica.</title>
        <authorList>
            <person name="Sahin N."/>
            <person name="Ay H."/>
            <person name="Saygin H."/>
        </authorList>
    </citation>
    <scope>NUCLEOTIDE SEQUENCE [LARGE SCALE GENOMIC DNA]</scope>
    <source>
        <strain evidence="1 2">DSM 45430</strain>
    </source>
</reference>
<dbReference type="NCBIfam" id="TIGR02122">
    <property type="entry name" value="TRAP_TAXI"/>
    <property type="match status" value="1"/>
</dbReference>